<feature type="modified residue" description="4-aspartylphosphate" evidence="1">
    <location>
        <position position="62"/>
    </location>
</feature>
<evidence type="ECO:0000259" key="2">
    <source>
        <dbReference type="PROSITE" id="PS50110"/>
    </source>
</evidence>
<dbReference type="InterPro" id="IPR058245">
    <property type="entry name" value="NreC/VraR/RcsB-like_REC"/>
</dbReference>
<keyword evidence="4" id="KW-1185">Reference proteome</keyword>
<dbReference type="Pfam" id="PF00072">
    <property type="entry name" value="Response_reg"/>
    <property type="match status" value="1"/>
</dbReference>
<dbReference type="InterPro" id="IPR011006">
    <property type="entry name" value="CheY-like_superfamily"/>
</dbReference>
<dbReference type="KEGG" id="dwd:DSCW_55980"/>
<dbReference type="Proteomes" id="UP000427769">
    <property type="component" value="Chromosome"/>
</dbReference>
<keyword evidence="1" id="KW-0597">Phosphoprotein</keyword>
<organism evidence="3 4">
    <name type="scientific">Desulfosarcina widdelii</name>
    <dbReference type="NCBI Taxonomy" id="947919"/>
    <lineage>
        <taxon>Bacteria</taxon>
        <taxon>Pseudomonadati</taxon>
        <taxon>Thermodesulfobacteriota</taxon>
        <taxon>Desulfobacteria</taxon>
        <taxon>Desulfobacterales</taxon>
        <taxon>Desulfosarcinaceae</taxon>
        <taxon>Desulfosarcina</taxon>
    </lineage>
</organism>
<dbReference type="InterPro" id="IPR051015">
    <property type="entry name" value="EvgA-like"/>
</dbReference>
<feature type="domain" description="Response regulatory" evidence="2">
    <location>
        <begin position="11"/>
        <end position="127"/>
    </location>
</feature>
<proteinExistence type="predicted"/>
<dbReference type="AlphaFoldDB" id="A0A5K7ZEI8"/>
<evidence type="ECO:0000256" key="1">
    <source>
        <dbReference type="PROSITE-ProRule" id="PRU00169"/>
    </source>
</evidence>
<dbReference type="SUPFAM" id="SSF52172">
    <property type="entry name" value="CheY-like"/>
    <property type="match status" value="1"/>
</dbReference>
<accession>A0A5K7ZEI8</accession>
<dbReference type="PROSITE" id="PS50110">
    <property type="entry name" value="RESPONSE_REGULATORY"/>
    <property type="match status" value="1"/>
</dbReference>
<sequence length="134" mass="14796">MVRTAMSSRQKILILDPSPIFRNTLKEVIQTTQPHVDIDEAGDAEQAENILSQRPVDAVFLDIALPGNNGIPFIGRIKRLVPRACIVVLSSHDSAEYKEASIQKGADYFISKDRSGGLRLLDVIDEAIRGREIA</sequence>
<dbReference type="InterPro" id="IPR001789">
    <property type="entry name" value="Sig_transdc_resp-reg_receiver"/>
</dbReference>
<dbReference type="PANTHER" id="PTHR45566:SF2">
    <property type="entry name" value="NARL SUBFAMILY"/>
    <property type="match status" value="1"/>
</dbReference>
<protein>
    <recommendedName>
        <fullName evidence="2">Response regulatory domain-containing protein</fullName>
    </recommendedName>
</protein>
<dbReference type="SMART" id="SM00448">
    <property type="entry name" value="REC"/>
    <property type="match status" value="1"/>
</dbReference>
<dbReference type="GO" id="GO:0000160">
    <property type="term" value="P:phosphorelay signal transduction system"/>
    <property type="evidence" value="ECO:0007669"/>
    <property type="project" value="InterPro"/>
</dbReference>
<dbReference type="Gene3D" id="3.40.50.2300">
    <property type="match status" value="1"/>
</dbReference>
<reference evidence="3 4" key="1">
    <citation type="submission" date="2019-11" db="EMBL/GenBank/DDBJ databases">
        <title>Comparative genomics of hydrocarbon-degrading Desulfosarcina strains.</title>
        <authorList>
            <person name="Watanabe M."/>
            <person name="Kojima H."/>
            <person name="Fukui M."/>
        </authorList>
    </citation>
    <scope>NUCLEOTIDE SEQUENCE [LARGE SCALE GENOMIC DNA]</scope>
    <source>
        <strain evidence="3 4">PP31</strain>
    </source>
</reference>
<dbReference type="PANTHER" id="PTHR45566">
    <property type="entry name" value="HTH-TYPE TRANSCRIPTIONAL REGULATOR YHJB-RELATED"/>
    <property type="match status" value="1"/>
</dbReference>
<dbReference type="EMBL" id="AP021875">
    <property type="protein sequence ID" value="BBO78181.1"/>
    <property type="molecule type" value="Genomic_DNA"/>
</dbReference>
<gene>
    <name evidence="3" type="ORF">DSCW_55980</name>
</gene>
<evidence type="ECO:0000313" key="3">
    <source>
        <dbReference type="EMBL" id="BBO78181.1"/>
    </source>
</evidence>
<dbReference type="CDD" id="cd17535">
    <property type="entry name" value="REC_NarL-like"/>
    <property type="match status" value="1"/>
</dbReference>
<name>A0A5K7ZEI8_9BACT</name>
<evidence type="ECO:0000313" key="4">
    <source>
        <dbReference type="Proteomes" id="UP000427769"/>
    </source>
</evidence>